<name>A0A1B1MQY3_NPVLD</name>
<reference evidence="1" key="1">
    <citation type="journal article" date="2016" name="J. Invertebr. Pathol.">
        <title>An alphabaculovirus isolated from dead Lymantria dispar larvae shows high genetic similarity to baculovirus previously isolated from Lymantria monacha - An example of adaptation to a new host.</title>
        <authorList>
            <person name="Rabalski L."/>
            <person name="Krejmer-Rabalska M."/>
            <person name="Skrzecz I."/>
            <person name="Wasag B."/>
            <person name="Szewczyk B."/>
        </authorList>
    </citation>
    <scope>NUCLEOTIDE SEQUENCE</scope>
    <source>
        <strain evidence="1">BNP</strain>
    </source>
</reference>
<dbReference type="Pfam" id="PF04786">
    <property type="entry name" value="Baculo_DNA_bind"/>
    <property type="match status" value="1"/>
</dbReference>
<sequence>MSKRTHSQSEQLVVCGGAADDVEITEIEEEEEADDQRKGTSTAVAVMSRPAHDKRLCVFHNQVTAGGSGRNKEASSLWIDEFMYNLKHGNFSVAVCDSPTRDLYNLLLKIKNKLHLDMYMAQLYPTLSKEMETKLVVKKPKPPCLAYEVGVHVRGGKMPFYFIDNVIVRRCMSEFGEFLTARWSNMNVHNTIFSKIVLKYNGWENDMITMRDDVLIKVPQDNNKSNFVKMFFDIKRQTNADVYERGIAGSEKQLVCEAFDVQRFDQVFPFNMNGNDCKPSEEVHMTMLAIIEGFRQGKDDIELETINNRKIKERWFGMAIQPVVFFNIEQ</sequence>
<protein>
    <submittedName>
        <fullName evidence="1">DNA binding protein-1</fullName>
    </submittedName>
</protein>
<accession>A0A1B1MQY3</accession>
<dbReference type="EMBL" id="KU377538">
    <property type="protein sequence ID" value="ANS70927.1"/>
    <property type="molecule type" value="Genomic_DNA"/>
</dbReference>
<proteinExistence type="predicted"/>
<dbReference type="InterPro" id="IPR006871">
    <property type="entry name" value="ssDNA-bd_baculovirus"/>
</dbReference>
<organism evidence="1">
    <name type="scientific">Lymantria dispar multicapsid nuclear polyhedrosis virus</name>
    <name type="common">LdMNPV</name>
    <dbReference type="NCBI Taxonomy" id="10449"/>
    <lineage>
        <taxon>Viruses</taxon>
        <taxon>Viruses incertae sedis</taxon>
        <taxon>Naldaviricetes</taxon>
        <taxon>Lefavirales</taxon>
        <taxon>Baculoviridae</taxon>
        <taxon>Alphabaculovirus</taxon>
        <taxon>Alphabaculovirus lydisparis</taxon>
    </lineage>
</organism>
<organismHost>
    <name type="scientific">Lepidoptera</name>
    <name type="common">moths &amp; butterflies</name>
    <dbReference type="NCBI Taxonomy" id="7088"/>
</organismHost>
<evidence type="ECO:0000313" key="1">
    <source>
        <dbReference type="EMBL" id="ANS70927.1"/>
    </source>
</evidence>